<dbReference type="EMBL" id="CM031835">
    <property type="protein sequence ID" value="KAG6686452.1"/>
    <property type="molecule type" value="Genomic_DNA"/>
</dbReference>
<sequence>MDLLEEKVTKIKFGDTVKRTKTYFIGGSVHLYNMDDLRKEIRDLFNFPADADFILTYVDEDGDVITLFDNKDLSDALTQRMKVLKINVQLSNNKGFSSYAQSGGSISTQLLTSLQTQHPCPKIIKTGVVTQVSKSVLQQLREALLLHEALSKISEDIVSKAVSDPVLVELVDFISKMAQSHLNLDSQAHSGTNSTTQHVDGEEEEND</sequence>
<dbReference type="PANTHER" id="PTHR20930:SF0">
    <property type="entry name" value="PROTEIN ILRUN"/>
    <property type="match status" value="1"/>
</dbReference>
<reference evidence="4" key="1">
    <citation type="submission" date="2021-01" db="EMBL/GenBank/DDBJ databases">
        <authorList>
            <person name="Lovell J.T."/>
            <person name="Bentley N."/>
            <person name="Bhattarai G."/>
            <person name="Jenkins J.W."/>
            <person name="Sreedasyam A."/>
            <person name="Alarcon Y."/>
            <person name="Bock C."/>
            <person name="Boston L."/>
            <person name="Carlson J."/>
            <person name="Cervantes K."/>
            <person name="Clermont K."/>
            <person name="Krom N."/>
            <person name="Kubenka K."/>
            <person name="Mamidi S."/>
            <person name="Mattison C."/>
            <person name="Monteros M."/>
            <person name="Pisani C."/>
            <person name="Plott C."/>
            <person name="Rajasekar S."/>
            <person name="Rhein H.S."/>
            <person name="Rohla C."/>
            <person name="Song M."/>
            <person name="Hilaire R.S."/>
            <person name="Shu S."/>
            <person name="Wells L."/>
            <person name="Wang X."/>
            <person name="Webber J."/>
            <person name="Heerema R.J."/>
            <person name="Klein P."/>
            <person name="Conner P."/>
            <person name="Grauke L."/>
            <person name="Grimwood J."/>
            <person name="Schmutz J."/>
            <person name="Randall J.J."/>
        </authorList>
    </citation>
    <scope>NUCLEOTIDE SEQUENCE</scope>
    <source>
        <tissue evidence="4">Leaf</tissue>
    </source>
</reference>
<dbReference type="Gene3D" id="3.10.20.90">
    <property type="entry name" value="Phosphatidylinositol 3-kinase Catalytic Subunit, Chain A, domain 1"/>
    <property type="match status" value="1"/>
</dbReference>
<evidence type="ECO:0000259" key="3">
    <source>
        <dbReference type="PROSITE" id="PS51745"/>
    </source>
</evidence>
<accession>A0A922IXD8</accession>
<feature type="domain" description="PB1" evidence="3">
    <location>
        <begin position="6"/>
        <end position="91"/>
    </location>
</feature>
<evidence type="ECO:0000256" key="2">
    <source>
        <dbReference type="SAM" id="MobiDB-lite"/>
    </source>
</evidence>
<name>A0A922IXD8_CARIL</name>
<protein>
    <recommendedName>
        <fullName evidence="3">PB1 domain-containing protein</fullName>
    </recommendedName>
</protein>
<feature type="compositionally biased region" description="Polar residues" evidence="2">
    <location>
        <begin position="184"/>
        <end position="198"/>
    </location>
</feature>
<dbReference type="EMBL" id="CM031835">
    <property type="protein sequence ID" value="KAG6686453.1"/>
    <property type="molecule type" value="Genomic_DNA"/>
</dbReference>
<gene>
    <name evidence="4" type="ORF">I3842_11G020600</name>
</gene>
<dbReference type="SUPFAM" id="SSF54277">
    <property type="entry name" value="CAD &amp; PB1 domains"/>
    <property type="match status" value="1"/>
</dbReference>
<dbReference type="InterPro" id="IPR000270">
    <property type="entry name" value="PB1_dom"/>
</dbReference>
<dbReference type="Pfam" id="PF00564">
    <property type="entry name" value="PB1"/>
    <property type="match status" value="1"/>
</dbReference>
<dbReference type="Proteomes" id="UP000811246">
    <property type="component" value="Chromosome 11"/>
</dbReference>
<dbReference type="EMBL" id="CM031835">
    <property type="protein sequence ID" value="KAG6686451.1"/>
    <property type="molecule type" value="Genomic_DNA"/>
</dbReference>
<proteinExistence type="predicted"/>
<evidence type="ECO:0000256" key="1">
    <source>
        <dbReference type="ARBA" id="ARBA00011726"/>
    </source>
</evidence>
<dbReference type="InterPro" id="IPR053793">
    <property type="entry name" value="PB1-like"/>
</dbReference>
<dbReference type="OrthoDB" id="661148at2759"/>
<dbReference type="PROSITE" id="PS51745">
    <property type="entry name" value="PB1"/>
    <property type="match status" value="1"/>
</dbReference>
<feature type="region of interest" description="Disordered" evidence="2">
    <location>
        <begin position="184"/>
        <end position="207"/>
    </location>
</feature>
<dbReference type="SMART" id="SM00666">
    <property type="entry name" value="PB1"/>
    <property type="match status" value="1"/>
</dbReference>
<dbReference type="PANTHER" id="PTHR20930">
    <property type="entry name" value="OVARIAN CARCINOMA ANTIGEN CA125-RELATED"/>
    <property type="match status" value="1"/>
</dbReference>
<evidence type="ECO:0000313" key="5">
    <source>
        <dbReference type="Proteomes" id="UP000811246"/>
    </source>
</evidence>
<comment type="subunit">
    <text evidence="1">Homodimers and heterodimers.</text>
</comment>
<dbReference type="AlphaFoldDB" id="A0A922IXD8"/>
<comment type="caution">
    <text evidence="4">The sequence shown here is derived from an EMBL/GenBank/DDBJ whole genome shotgun (WGS) entry which is preliminary data.</text>
</comment>
<organism evidence="4 5">
    <name type="scientific">Carya illinoinensis</name>
    <name type="common">Pecan</name>
    <dbReference type="NCBI Taxonomy" id="32201"/>
    <lineage>
        <taxon>Eukaryota</taxon>
        <taxon>Viridiplantae</taxon>
        <taxon>Streptophyta</taxon>
        <taxon>Embryophyta</taxon>
        <taxon>Tracheophyta</taxon>
        <taxon>Spermatophyta</taxon>
        <taxon>Magnoliopsida</taxon>
        <taxon>eudicotyledons</taxon>
        <taxon>Gunneridae</taxon>
        <taxon>Pentapetalae</taxon>
        <taxon>rosids</taxon>
        <taxon>fabids</taxon>
        <taxon>Fagales</taxon>
        <taxon>Juglandaceae</taxon>
        <taxon>Carya</taxon>
    </lineage>
</organism>
<evidence type="ECO:0000313" key="4">
    <source>
        <dbReference type="EMBL" id="KAG6686451.1"/>
    </source>
</evidence>